<dbReference type="EMBL" id="DF238840">
    <property type="protein sequence ID" value="GAF26125.1"/>
    <property type="molecule type" value="Genomic_DNA"/>
</dbReference>
<dbReference type="AlphaFoldDB" id="A0A0S6UD70"/>
<organism evidence="2">
    <name type="scientific">Moorella thermoacetica Y72</name>
    <dbReference type="NCBI Taxonomy" id="1325331"/>
    <lineage>
        <taxon>Bacteria</taxon>
        <taxon>Bacillati</taxon>
        <taxon>Bacillota</taxon>
        <taxon>Clostridia</taxon>
        <taxon>Neomoorellales</taxon>
        <taxon>Neomoorellaceae</taxon>
        <taxon>Neomoorella</taxon>
    </lineage>
</organism>
<name>A0A0S6UD70_NEOTH</name>
<feature type="region of interest" description="Disordered" evidence="1">
    <location>
        <begin position="75"/>
        <end position="128"/>
    </location>
</feature>
<reference evidence="2" key="1">
    <citation type="journal article" date="2014" name="Gene">
        <title>Genome-guided analysis of transformation efficiency and carbon dioxide assimilation by Moorella thermoacetica Y72.</title>
        <authorList>
            <person name="Tsukahara K."/>
            <person name="Kita A."/>
            <person name="Nakashimada Y."/>
            <person name="Hoshino T."/>
            <person name="Murakami K."/>
        </authorList>
    </citation>
    <scope>NUCLEOTIDE SEQUENCE [LARGE SCALE GENOMIC DNA]</scope>
    <source>
        <strain evidence="2">Y72</strain>
    </source>
</reference>
<sequence length="141" mass="14926">MPATKGDNLFLAVSHQLPPLSPAAAWSRRTSVYSGNSRAWAGHSATQMPHPWQERVRTRALPWTTIAPWGQVRTQVRQAAQAPSGGRKARVTGAASGSSPFRKETTAAAAREAAVPASPAGTGSLPAATRKIPRRLVVTAR</sequence>
<feature type="compositionally biased region" description="Low complexity" evidence="1">
    <location>
        <begin position="107"/>
        <end position="120"/>
    </location>
</feature>
<dbReference type="Proteomes" id="UP000063718">
    <property type="component" value="Unassembled WGS sequence"/>
</dbReference>
<evidence type="ECO:0000256" key="1">
    <source>
        <dbReference type="SAM" id="MobiDB-lite"/>
    </source>
</evidence>
<protein>
    <submittedName>
        <fullName evidence="2">Uncharacterized protein</fullName>
    </submittedName>
</protein>
<accession>A0A0S6UD70</accession>
<evidence type="ECO:0000313" key="2">
    <source>
        <dbReference type="EMBL" id="GAF26125.1"/>
    </source>
</evidence>
<proteinExistence type="predicted"/>
<gene>
    <name evidence="2" type="ORF">MTY_1464</name>
</gene>